<proteinExistence type="predicted"/>
<dbReference type="AlphaFoldDB" id="A0A6J7J5K1"/>
<protein>
    <submittedName>
        <fullName evidence="1">Unannotated protein</fullName>
    </submittedName>
</protein>
<organism evidence="1">
    <name type="scientific">freshwater metagenome</name>
    <dbReference type="NCBI Taxonomy" id="449393"/>
    <lineage>
        <taxon>unclassified sequences</taxon>
        <taxon>metagenomes</taxon>
        <taxon>ecological metagenomes</taxon>
    </lineage>
</organism>
<name>A0A6J7J5K1_9ZZZZ</name>
<gene>
    <name evidence="1" type="ORF">UFOPK3674_01631</name>
</gene>
<evidence type="ECO:0000313" key="1">
    <source>
        <dbReference type="EMBL" id="CAB4938171.1"/>
    </source>
</evidence>
<reference evidence="1" key="1">
    <citation type="submission" date="2020-05" db="EMBL/GenBank/DDBJ databases">
        <authorList>
            <person name="Chiriac C."/>
            <person name="Salcher M."/>
            <person name="Ghai R."/>
            <person name="Kavagutti S V."/>
        </authorList>
    </citation>
    <scope>NUCLEOTIDE SEQUENCE</scope>
</reference>
<sequence>MLRRVLALSALVLGVAAPTAGAATTLNVIPHGNRAPGVSWGGVPGMLPADT</sequence>
<accession>A0A6J7J5K1</accession>
<dbReference type="EMBL" id="CAFBMX010000008">
    <property type="protein sequence ID" value="CAB4938171.1"/>
    <property type="molecule type" value="Genomic_DNA"/>
</dbReference>